<sequence length="132" mass="15097">MQKDGENMMHFIERMVLMALFLLFVVAFSNKSEAASSTHQQAITQNIHPDQVNALVVNSAQLPSFFPKAIKIVDQLHLNLSDWEMICQADNQKASHVVTVLQNERRLIPFSLVYRFYNHLFPKESGEVPILS</sequence>
<dbReference type="EMBL" id="JACHYB010000001">
    <property type="protein sequence ID" value="MBB3187665.1"/>
    <property type="molecule type" value="Genomic_DNA"/>
</dbReference>
<reference evidence="1 2" key="1">
    <citation type="submission" date="2020-08" db="EMBL/GenBank/DDBJ databases">
        <title>Genomic Encyclopedia of Type Strains, Phase IV (KMG-IV): sequencing the most valuable type-strain genomes for metagenomic binning, comparative biology and taxonomic classification.</title>
        <authorList>
            <person name="Goeker M."/>
        </authorList>
    </citation>
    <scope>NUCLEOTIDE SEQUENCE [LARGE SCALE GENOMIC DNA]</scope>
    <source>
        <strain evidence="1 2">DSM 27471</strain>
    </source>
</reference>
<gene>
    <name evidence="1" type="ORF">FHX64_001828</name>
</gene>
<dbReference type="AlphaFoldDB" id="A0A7W5DRY7"/>
<accession>A0A7W5DRY7</accession>
<evidence type="ECO:0000313" key="2">
    <source>
        <dbReference type="Proteomes" id="UP000544222"/>
    </source>
</evidence>
<name>A0A7W5DRY7_9PORP</name>
<comment type="caution">
    <text evidence="1">The sequence shown here is derived from an EMBL/GenBank/DDBJ whole genome shotgun (WGS) entry which is preliminary data.</text>
</comment>
<protein>
    <submittedName>
        <fullName evidence="1">Uncharacterized protein</fullName>
    </submittedName>
</protein>
<proteinExistence type="predicted"/>
<dbReference type="RefSeq" id="WP_183413406.1">
    <property type="nucleotide sequence ID" value="NZ_JACHYB010000001.1"/>
</dbReference>
<dbReference type="Proteomes" id="UP000544222">
    <property type="component" value="Unassembled WGS sequence"/>
</dbReference>
<organism evidence="1 2">
    <name type="scientific">Microbacter margulisiae</name>
    <dbReference type="NCBI Taxonomy" id="1350067"/>
    <lineage>
        <taxon>Bacteria</taxon>
        <taxon>Pseudomonadati</taxon>
        <taxon>Bacteroidota</taxon>
        <taxon>Bacteroidia</taxon>
        <taxon>Bacteroidales</taxon>
        <taxon>Porphyromonadaceae</taxon>
        <taxon>Microbacter</taxon>
    </lineage>
</organism>
<evidence type="ECO:0000313" key="1">
    <source>
        <dbReference type="EMBL" id="MBB3187665.1"/>
    </source>
</evidence>
<keyword evidence="2" id="KW-1185">Reference proteome</keyword>